<dbReference type="EMBL" id="JACBZX010000001">
    <property type="protein sequence ID" value="NYG37881.1"/>
    <property type="molecule type" value="Genomic_DNA"/>
</dbReference>
<dbReference type="InterPro" id="IPR008949">
    <property type="entry name" value="Isoprenoid_synthase_dom_sf"/>
</dbReference>
<dbReference type="Pfam" id="PF00348">
    <property type="entry name" value="polyprenyl_synt"/>
    <property type="match status" value="1"/>
</dbReference>
<evidence type="ECO:0000256" key="3">
    <source>
        <dbReference type="ARBA" id="ARBA00022679"/>
    </source>
</evidence>
<dbReference type="SUPFAM" id="SSF48576">
    <property type="entry name" value="Terpenoid synthases"/>
    <property type="match status" value="1"/>
</dbReference>
<dbReference type="GO" id="GO:0004161">
    <property type="term" value="F:dimethylallyltranstransferase activity"/>
    <property type="evidence" value="ECO:0007669"/>
    <property type="project" value="UniProtKB-EC"/>
</dbReference>
<dbReference type="Gene3D" id="1.10.600.10">
    <property type="entry name" value="Farnesyl Diphosphate Synthase"/>
    <property type="match status" value="1"/>
</dbReference>
<evidence type="ECO:0000256" key="1">
    <source>
        <dbReference type="ARBA" id="ARBA00001946"/>
    </source>
</evidence>
<comment type="similarity">
    <text evidence="2 6">Belongs to the FPP/GGPP synthase family.</text>
</comment>
<dbReference type="InterPro" id="IPR000092">
    <property type="entry name" value="Polyprenyl_synt"/>
</dbReference>
<organism evidence="7 8">
    <name type="scientific">Janibacter alkaliphilus</name>
    <dbReference type="NCBI Taxonomy" id="1069963"/>
    <lineage>
        <taxon>Bacteria</taxon>
        <taxon>Bacillati</taxon>
        <taxon>Actinomycetota</taxon>
        <taxon>Actinomycetes</taxon>
        <taxon>Micrococcales</taxon>
        <taxon>Intrasporangiaceae</taxon>
        <taxon>Janibacter</taxon>
    </lineage>
</organism>
<gene>
    <name evidence="7" type="ORF">BJY28_002350</name>
</gene>
<keyword evidence="4" id="KW-0479">Metal-binding</keyword>
<comment type="caution">
    <text evidence="7">The sequence shown here is derived from an EMBL/GenBank/DDBJ whole genome shotgun (WGS) entry which is preliminary data.</text>
</comment>
<dbReference type="SFLD" id="SFLDG01017">
    <property type="entry name" value="Polyprenyl_Transferase_Like"/>
    <property type="match status" value="1"/>
</dbReference>
<dbReference type="SFLD" id="SFLDS00005">
    <property type="entry name" value="Isoprenoid_Synthase_Type_I"/>
    <property type="match status" value="1"/>
</dbReference>
<proteinExistence type="inferred from homology"/>
<reference evidence="7 8" key="1">
    <citation type="submission" date="2020-07" db="EMBL/GenBank/DDBJ databases">
        <title>Sequencing the genomes of 1000 actinobacteria strains.</title>
        <authorList>
            <person name="Klenk H.-P."/>
        </authorList>
    </citation>
    <scope>NUCLEOTIDE SEQUENCE [LARGE SCALE GENOMIC DNA]</scope>
    <source>
        <strain evidence="7 8">DSM 24723</strain>
    </source>
</reference>
<sequence length="360" mass="38608">MTDPFADDLRGRVQHRLDAELDRHERTLAEIGPDVADLITPVRELLSGGKRLRAAFAYWGWRAAGQPDDDGAVGVAAAMELFQAAALLHDDVMDDSDTRRGRPAAHRVLSTAHRERGWLGDGERFGLSGAILAGNLCLQWCEDLYTGSGLPPAALMAGREVFERMRTQLMAGQYLDVVTAVRPWHDLPQQERIERARHVITYKSAKYSVEHPLLLGATAGGADPDDRAALSRYGLALGRAFQLRDDVLGVFGDPASTGKPAGDDLREGKRTVLVARALAGADDLDARRIETWLGDPDLSTADVDAFRAVLTDTGAVAAVEDEIARGAARAHEALAAAPGLEPGAAAVLAELVEITTARST</sequence>
<dbReference type="GO" id="GO:0008299">
    <property type="term" value="P:isoprenoid biosynthetic process"/>
    <property type="evidence" value="ECO:0007669"/>
    <property type="project" value="InterPro"/>
</dbReference>
<evidence type="ECO:0000256" key="6">
    <source>
        <dbReference type="RuleBase" id="RU004466"/>
    </source>
</evidence>
<keyword evidence="3 6" id="KW-0808">Transferase</keyword>
<dbReference type="AlphaFoldDB" id="A0A852XHL2"/>
<dbReference type="EC" id="2.5.1.29" evidence="7"/>
<dbReference type="PANTHER" id="PTHR12001:SF85">
    <property type="entry name" value="SHORT CHAIN ISOPRENYL DIPHOSPHATE SYNTHASE"/>
    <property type="match status" value="1"/>
</dbReference>
<keyword evidence="5" id="KW-0460">Magnesium</keyword>
<dbReference type="PROSITE" id="PS00723">
    <property type="entry name" value="POLYPRENYL_SYNTHASE_1"/>
    <property type="match status" value="1"/>
</dbReference>
<dbReference type="GO" id="GO:0004311">
    <property type="term" value="F:geranylgeranyl diphosphate synthase activity"/>
    <property type="evidence" value="ECO:0007669"/>
    <property type="project" value="UniProtKB-EC"/>
</dbReference>
<evidence type="ECO:0000313" key="8">
    <source>
        <dbReference type="Proteomes" id="UP000592181"/>
    </source>
</evidence>
<dbReference type="RefSeq" id="WP_179463177.1">
    <property type="nucleotide sequence ID" value="NZ_JACBZX010000001.1"/>
</dbReference>
<protein>
    <submittedName>
        <fullName evidence="7">Geranylgeranyl diphosphate synthase type I</fullName>
        <ecNumber evidence="7">2.5.1.1</ecNumber>
        <ecNumber evidence="7">2.5.1.10</ecNumber>
        <ecNumber evidence="7">2.5.1.29</ecNumber>
    </submittedName>
</protein>
<dbReference type="GO" id="GO:0046872">
    <property type="term" value="F:metal ion binding"/>
    <property type="evidence" value="ECO:0007669"/>
    <property type="project" value="UniProtKB-KW"/>
</dbReference>
<evidence type="ECO:0000256" key="5">
    <source>
        <dbReference type="ARBA" id="ARBA00022842"/>
    </source>
</evidence>
<evidence type="ECO:0000313" key="7">
    <source>
        <dbReference type="EMBL" id="NYG37881.1"/>
    </source>
</evidence>
<dbReference type="InterPro" id="IPR033749">
    <property type="entry name" value="Polyprenyl_synt_CS"/>
</dbReference>
<dbReference type="GO" id="GO:0004337">
    <property type="term" value="F:(2E,6E)-farnesyl diphosphate synthase activity"/>
    <property type="evidence" value="ECO:0007669"/>
    <property type="project" value="UniProtKB-EC"/>
</dbReference>
<accession>A0A852XHL2</accession>
<dbReference type="Proteomes" id="UP000592181">
    <property type="component" value="Unassembled WGS sequence"/>
</dbReference>
<comment type="cofactor">
    <cofactor evidence="1">
        <name>Mg(2+)</name>
        <dbReference type="ChEBI" id="CHEBI:18420"/>
    </cofactor>
</comment>
<dbReference type="PROSITE" id="PS00444">
    <property type="entry name" value="POLYPRENYL_SYNTHASE_2"/>
    <property type="match status" value="1"/>
</dbReference>
<dbReference type="PANTHER" id="PTHR12001">
    <property type="entry name" value="GERANYLGERANYL PYROPHOSPHATE SYNTHASE"/>
    <property type="match status" value="1"/>
</dbReference>
<evidence type="ECO:0000256" key="2">
    <source>
        <dbReference type="ARBA" id="ARBA00006706"/>
    </source>
</evidence>
<keyword evidence="8" id="KW-1185">Reference proteome</keyword>
<dbReference type="EC" id="2.5.1.1" evidence="7"/>
<dbReference type="EC" id="2.5.1.10" evidence="7"/>
<evidence type="ECO:0000256" key="4">
    <source>
        <dbReference type="ARBA" id="ARBA00022723"/>
    </source>
</evidence>
<name>A0A852XHL2_9MICO</name>
<dbReference type="CDD" id="cd00685">
    <property type="entry name" value="Trans_IPPS_HT"/>
    <property type="match status" value="1"/>
</dbReference>